<evidence type="ECO:0000313" key="8">
    <source>
        <dbReference type="EMBL" id="NRF71201.1"/>
    </source>
</evidence>
<comment type="subcellular location">
    <subcellularLocation>
        <location evidence="1">Cell outer membrane</location>
    </subcellularLocation>
</comment>
<evidence type="ECO:0000313" key="9">
    <source>
        <dbReference type="Proteomes" id="UP000737171"/>
    </source>
</evidence>
<dbReference type="PANTHER" id="PTHR30026">
    <property type="entry name" value="OUTER MEMBRANE PROTEIN TOLC"/>
    <property type="match status" value="1"/>
</dbReference>
<evidence type="ECO:0000256" key="5">
    <source>
        <dbReference type="ARBA" id="ARBA00023237"/>
    </source>
</evidence>
<evidence type="ECO:0000256" key="7">
    <source>
        <dbReference type="SAM" id="SignalP"/>
    </source>
</evidence>
<keyword evidence="6" id="KW-0175">Coiled coil</keyword>
<organism evidence="8 9">
    <name type="scientific">Pseudaquabacterium terrae</name>
    <dbReference type="NCBI Taxonomy" id="2732868"/>
    <lineage>
        <taxon>Bacteria</taxon>
        <taxon>Pseudomonadati</taxon>
        <taxon>Pseudomonadota</taxon>
        <taxon>Betaproteobacteria</taxon>
        <taxon>Burkholderiales</taxon>
        <taxon>Sphaerotilaceae</taxon>
        <taxon>Pseudaquabacterium</taxon>
    </lineage>
</organism>
<keyword evidence="5" id="KW-0998">Cell outer membrane</keyword>
<dbReference type="EMBL" id="JABRWJ010000010">
    <property type="protein sequence ID" value="NRF71201.1"/>
    <property type="molecule type" value="Genomic_DNA"/>
</dbReference>
<feature type="coiled-coil region" evidence="6">
    <location>
        <begin position="162"/>
        <end position="220"/>
    </location>
</feature>
<gene>
    <name evidence="8" type="ORF">HLB44_29830</name>
</gene>
<evidence type="ECO:0000256" key="6">
    <source>
        <dbReference type="SAM" id="Coils"/>
    </source>
</evidence>
<keyword evidence="9" id="KW-1185">Reference proteome</keyword>
<dbReference type="SUPFAM" id="SSF56954">
    <property type="entry name" value="Outer membrane efflux proteins (OEP)"/>
    <property type="match status" value="1"/>
</dbReference>
<accession>A0ABX2ERQ9</accession>
<feature type="chain" id="PRO_5046089979" evidence="7">
    <location>
        <begin position="29"/>
        <end position="436"/>
    </location>
</feature>
<reference evidence="8 9" key="1">
    <citation type="submission" date="2020-05" db="EMBL/GenBank/DDBJ databases">
        <title>Aquincola sp. isolate from soil.</title>
        <authorList>
            <person name="Han J."/>
            <person name="Kim D.-U."/>
        </authorList>
    </citation>
    <scope>NUCLEOTIDE SEQUENCE [LARGE SCALE GENOMIC DNA]</scope>
    <source>
        <strain evidence="8 9">S2</strain>
    </source>
</reference>
<evidence type="ECO:0000256" key="2">
    <source>
        <dbReference type="ARBA" id="ARBA00022452"/>
    </source>
</evidence>
<keyword evidence="2" id="KW-1134">Transmembrane beta strand</keyword>
<dbReference type="Proteomes" id="UP000737171">
    <property type="component" value="Unassembled WGS sequence"/>
</dbReference>
<protein>
    <submittedName>
        <fullName evidence="8">TolC family protein</fullName>
    </submittedName>
</protein>
<feature type="signal peptide" evidence="7">
    <location>
        <begin position="1"/>
        <end position="28"/>
    </location>
</feature>
<sequence length="436" mass="47705">MFTISFPSCRPAGRTLARWALVSTIAVAGAAAAQGTATLTLDRALQLAQQRSRQLVAQDAAAGAAREMAVAAGQRPDPSLKAGINNLPVDGSDRFSLSRDFMTMRSVGVMQELTRADKRSARAGRFEREAEVAEAMRAAALAALRRDTAKAWLERHFQERVLELLQTQRGEAALQVEAAEAAWRGGRGAQAEIFAARAAAAQIDERVKQAEQQVAVAKTRLARWVGDDARQPLAPPPALELADADAATVDARVAHHPELAVIARQEGVARAEADVAERNRSPDWSVELMFSQRGSAYSNMVSVNVSVPLQWDRRNRQDRELAAKLALVDQVRAQREEAEREHAAEVRGWLQAWRGQRDRLVHYDNTLLPLAAQRTQAAVAAYRGGGGALGAVLEARRMEVDLRIERLRLEMDAAALWAQLEYLVPSEARTAVAKEQ</sequence>
<dbReference type="Gene3D" id="1.20.1600.10">
    <property type="entry name" value="Outer membrane efflux proteins (OEP)"/>
    <property type="match status" value="1"/>
</dbReference>
<comment type="caution">
    <text evidence="8">The sequence shown here is derived from an EMBL/GenBank/DDBJ whole genome shotgun (WGS) entry which is preliminary data.</text>
</comment>
<proteinExistence type="predicted"/>
<evidence type="ECO:0000256" key="1">
    <source>
        <dbReference type="ARBA" id="ARBA00004442"/>
    </source>
</evidence>
<keyword evidence="3" id="KW-0812">Transmembrane</keyword>
<keyword evidence="7" id="KW-0732">Signal</keyword>
<evidence type="ECO:0000256" key="3">
    <source>
        <dbReference type="ARBA" id="ARBA00022692"/>
    </source>
</evidence>
<name>A0ABX2ERQ9_9BURK</name>
<dbReference type="RefSeq" id="WP_173131879.1">
    <property type="nucleotide sequence ID" value="NZ_JABRWJ010000010.1"/>
</dbReference>
<dbReference type="PANTHER" id="PTHR30026:SF20">
    <property type="entry name" value="OUTER MEMBRANE PROTEIN TOLC"/>
    <property type="match status" value="1"/>
</dbReference>
<keyword evidence="4" id="KW-0472">Membrane</keyword>
<evidence type="ECO:0000256" key="4">
    <source>
        <dbReference type="ARBA" id="ARBA00023136"/>
    </source>
</evidence>
<dbReference type="InterPro" id="IPR051906">
    <property type="entry name" value="TolC-like"/>
</dbReference>